<name>A0A6A3N067_9STRA</name>
<accession>A0A6A3N067</accession>
<evidence type="ECO:0000313" key="3">
    <source>
        <dbReference type="Proteomes" id="UP000429607"/>
    </source>
</evidence>
<evidence type="ECO:0000256" key="1">
    <source>
        <dbReference type="SAM" id="MobiDB-lite"/>
    </source>
</evidence>
<dbReference type="Proteomes" id="UP000429607">
    <property type="component" value="Unassembled WGS sequence"/>
</dbReference>
<reference evidence="2 3" key="1">
    <citation type="submission" date="2018-09" db="EMBL/GenBank/DDBJ databases">
        <title>Genomic investigation of the strawberry pathogen Phytophthora fragariae indicates pathogenicity is determined by transcriptional variation in three key races.</title>
        <authorList>
            <person name="Adams T.M."/>
            <person name="Armitage A.D."/>
            <person name="Sobczyk M.K."/>
            <person name="Bates H.J."/>
            <person name="Dunwell J.M."/>
            <person name="Nellist C.F."/>
            <person name="Harrison R.J."/>
        </authorList>
    </citation>
    <scope>NUCLEOTIDE SEQUENCE [LARGE SCALE GENOMIC DNA]</scope>
    <source>
        <strain evidence="2 3">SCRP249</strain>
    </source>
</reference>
<comment type="caution">
    <text evidence="2">The sequence shown here is derived from an EMBL/GenBank/DDBJ whole genome shotgun (WGS) entry which is preliminary data.</text>
</comment>
<feature type="region of interest" description="Disordered" evidence="1">
    <location>
        <begin position="1"/>
        <end position="29"/>
    </location>
</feature>
<protein>
    <submittedName>
        <fullName evidence="2">Uncharacterized protein</fullName>
    </submittedName>
</protein>
<dbReference type="EMBL" id="QXFV01000550">
    <property type="protein sequence ID" value="KAE9034403.1"/>
    <property type="molecule type" value="Genomic_DNA"/>
</dbReference>
<sequence>MRQQQLQSRRRRQQDLPLMPLKDPCNPQP</sequence>
<proteinExistence type="predicted"/>
<gene>
    <name evidence="2" type="ORF">PR001_g9742</name>
</gene>
<organism evidence="2 3">
    <name type="scientific">Phytophthora rubi</name>
    <dbReference type="NCBI Taxonomy" id="129364"/>
    <lineage>
        <taxon>Eukaryota</taxon>
        <taxon>Sar</taxon>
        <taxon>Stramenopiles</taxon>
        <taxon>Oomycota</taxon>
        <taxon>Peronosporomycetes</taxon>
        <taxon>Peronosporales</taxon>
        <taxon>Peronosporaceae</taxon>
        <taxon>Phytophthora</taxon>
    </lineage>
</organism>
<evidence type="ECO:0000313" key="2">
    <source>
        <dbReference type="EMBL" id="KAE9034403.1"/>
    </source>
</evidence>
<dbReference type="AlphaFoldDB" id="A0A6A3N067"/>